<comment type="caution">
    <text evidence="2">The sequence shown here is derived from an EMBL/GenBank/DDBJ whole genome shotgun (WGS) entry which is preliminary data.</text>
</comment>
<evidence type="ECO:0000313" key="4">
    <source>
        <dbReference type="Proteomes" id="UP000189067"/>
    </source>
</evidence>
<organism evidence="2 5">
    <name type="scientific">Lacticaseibacillus rhamnosus</name>
    <name type="common">Lactobacillus rhamnosus</name>
    <dbReference type="NCBI Taxonomy" id="47715"/>
    <lineage>
        <taxon>Bacteria</taxon>
        <taxon>Bacillati</taxon>
        <taxon>Bacillota</taxon>
        <taxon>Bacilli</taxon>
        <taxon>Lactobacillales</taxon>
        <taxon>Lactobacillaceae</taxon>
        <taxon>Lacticaseibacillus</taxon>
    </lineage>
</organism>
<reference evidence="2 5" key="2">
    <citation type="submission" date="2017-12" db="EMBL/GenBank/DDBJ databases">
        <title>Phylogenetic diversity of female urinary microbiome.</title>
        <authorList>
            <person name="Thomas-White K."/>
            <person name="Wolfe A.J."/>
        </authorList>
    </citation>
    <scope>NUCLEOTIDE SEQUENCE [LARGE SCALE GENOMIC DNA]</scope>
    <source>
        <strain evidence="2 5">UMB0004</strain>
    </source>
</reference>
<sequence length="60" mass="6774">MSEKASMAAKVSAFLALSFHRNGVRVMIVFQGYTLVSTIIEVSVILHHRFDDTYDMTPLQ</sequence>
<evidence type="ECO:0000313" key="1">
    <source>
        <dbReference type="EMBL" id="ONN75083.1"/>
    </source>
</evidence>
<gene>
    <name evidence="1" type="ORF">BWR10_05475</name>
    <name evidence="2" type="ORF">CYJ91_03455</name>
    <name evidence="3" type="ORF">E6L36_08845</name>
</gene>
<proteinExistence type="predicted"/>
<name>A0AAP8J2Z2_LACRH</name>
<evidence type="ECO:0000313" key="3">
    <source>
        <dbReference type="EMBL" id="THC80493.1"/>
    </source>
</evidence>
<dbReference type="RefSeq" id="WP_005713333.1">
    <property type="nucleotide sequence ID" value="NZ_CABFNJ010000034.1"/>
</dbReference>
<dbReference type="Proteomes" id="UP000307517">
    <property type="component" value="Unassembled WGS sequence"/>
</dbReference>
<reference evidence="1 4" key="1">
    <citation type="submission" date="2017-01" db="EMBL/GenBank/DDBJ databases">
        <title>In silico prediction, in vitro antibacterial spectrum and physicochemical properties of a putative bacteriocin produced by Lactobacillus rhamnosus strain L156.4.</title>
        <authorList>
            <person name="Silveira A.M."/>
            <person name="Monteiro A.S."/>
            <person name="Santos V.L."/>
            <person name="Nicoli J.R."/>
            <person name="Azevedo V."/>
            <person name="Soares S.C."/>
            <person name="Castro-Oliveira L."/>
            <person name="Dias-Souza M.V."/>
            <person name="Nardi R.M."/>
        </authorList>
    </citation>
    <scope>NUCLEOTIDE SEQUENCE [LARGE SCALE GENOMIC DNA]</scope>
    <source>
        <strain evidence="1 4">L156.4</strain>
    </source>
</reference>
<dbReference type="EMBL" id="SSHM01000001">
    <property type="protein sequence ID" value="THC80493.1"/>
    <property type="molecule type" value="Genomic_DNA"/>
</dbReference>
<evidence type="ECO:0000313" key="5">
    <source>
        <dbReference type="Proteomes" id="UP000234212"/>
    </source>
</evidence>
<evidence type="ECO:0000313" key="2">
    <source>
        <dbReference type="EMBL" id="PLA58603.1"/>
    </source>
</evidence>
<dbReference type="EMBL" id="PKJX01000001">
    <property type="protein sequence ID" value="PLA58603.1"/>
    <property type="molecule type" value="Genomic_DNA"/>
</dbReference>
<protein>
    <submittedName>
        <fullName evidence="2">Uncharacterized protein</fullName>
    </submittedName>
</protein>
<reference evidence="3 6" key="3">
    <citation type="submission" date="2019-04" db="EMBL/GenBank/DDBJ databases">
        <title>Genome Announcement to Ensure Probiotic Safety of Lactobacillus rhamnosus UBLR-58.</title>
        <authorList>
            <person name="Sulthana A."/>
            <person name="Lakshmi S.G."/>
            <person name="Madempudi R.S."/>
        </authorList>
    </citation>
    <scope>NUCLEOTIDE SEQUENCE [LARGE SCALE GENOMIC DNA]</scope>
    <source>
        <strain evidence="3 6">UBLR-58</strain>
    </source>
</reference>
<accession>A0AAP8J2Z2</accession>
<dbReference type="Proteomes" id="UP000234212">
    <property type="component" value="Unassembled WGS sequence"/>
</dbReference>
<dbReference type="AlphaFoldDB" id="A0AAP8J2Z2"/>
<dbReference type="Proteomes" id="UP000189067">
    <property type="component" value="Unassembled WGS sequence"/>
</dbReference>
<dbReference type="EMBL" id="MTJY01000025">
    <property type="protein sequence ID" value="ONN75083.1"/>
    <property type="molecule type" value="Genomic_DNA"/>
</dbReference>
<evidence type="ECO:0000313" key="6">
    <source>
        <dbReference type="Proteomes" id="UP000307517"/>
    </source>
</evidence>